<dbReference type="PROSITE" id="PS50157">
    <property type="entry name" value="ZINC_FINGER_C2H2_2"/>
    <property type="match status" value="2"/>
</dbReference>
<feature type="domain" description="C2H2-type" evidence="9">
    <location>
        <begin position="110"/>
        <end position="137"/>
    </location>
</feature>
<dbReference type="InterPro" id="IPR013087">
    <property type="entry name" value="Znf_C2H2_type"/>
</dbReference>
<evidence type="ECO:0000256" key="1">
    <source>
        <dbReference type="ARBA" id="ARBA00004123"/>
    </source>
</evidence>
<dbReference type="Gene3D" id="3.30.160.60">
    <property type="entry name" value="Classic Zinc Finger"/>
    <property type="match status" value="2"/>
</dbReference>
<evidence type="ECO:0000256" key="8">
    <source>
        <dbReference type="SAM" id="MobiDB-lite"/>
    </source>
</evidence>
<evidence type="ECO:0000256" key="4">
    <source>
        <dbReference type="ARBA" id="ARBA00022771"/>
    </source>
</evidence>
<protein>
    <submittedName>
        <fullName evidence="11">Zinc finger protein 84-like</fullName>
    </submittedName>
</protein>
<evidence type="ECO:0000313" key="11">
    <source>
        <dbReference type="RefSeq" id="XP_052126379.1"/>
    </source>
</evidence>
<dbReference type="SUPFAM" id="SSF57667">
    <property type="entry name" value="beta-beta-alpha zinc fingers"/>
    <property type="match status" value="1"/>
</dbReference>
<dbReference type="AlphaFoldDB" id="A0A9C6WZP4"/>
<evidence type="ECO:0000259" key="9">
    <source>
        <dbReference type="PROSITE" id="PS50157"/>
    </source>
</evidence>
<accession>A0A9C6WZP4</accession>
<dbReference type="FunFam" id="3.30.160.60:FF:000557">
    <property type="entry name" value="zinc finger and SCAN domain-containing protein 29"/>
    <property type="match status" value="1"/>
</dbReference>
<evidence type="ECO:0000256" key="3">
    <source>
        <dbReference type="ARBA" id="ARBA00022737"/>
    </source>
</evidence>
<keyword evidence="6" id="KW-0539">Nucleus</keyword>
<gene>
    <name evidence="11" type="primary">LOC127750020</name>
</gene>
<dbReference type="RefSeq" id="XP_052126379.1">
    <property type="nucleotide sequence ID" value="XM_052270419.1"/>
</dbReference>
<dbReference type="PANTHER" id="PTHR23235">
    <property type="entry name" value="KRUEPPEL-LIKE TRANSCRIPTION FACTOR"/>
    <property type="match status" value="1"/>
</dbReference>
<evidence type="ECO:0000256" key="6">
    <source>
        <dbReference type="ARBA" id="ARBA00023242"/>
    </source>
</evidence>
<dbReference type="KEGG" id="foc:127750020"/>
<keyword evidence="3" id="KW-0677">Repeat</keyword>
<dbReference type="FunFam" id="3.30.160.60:FF:001498">
    <property type="entry name" value="Zinc finger protein 404"/>
    <property type="match status" value="1"/>
</dbReference>
<name>A0A9C6WZP4_FRAOC</name>
<comment type="subcellular location">
    <subcellularLocation>
        <location evidence="1">Nucleus</location>
    </subcellularLocation>
</comment>
<dbReference type="GO" id="GO:0005634">
    <property type="term" value="C:nucleus"/>
    <property type="evidence" value="ECO:0007669"/>
    <property type="project" value="UniProtKB-SubCell"/>
</dbReference>
<evidence type="ECO:0000256" key="2">
    <source>
        <dbReference type="ARBA" id="ARBA00022723"/>
    </source>
</evidence>
<dbReference type="PANTHER" id="PTHR23235:SF120">
    <property type="entry name" value="KRUPPEL-LIKE FACTOR 15"/>
    <property type="match status" value="1"/>
</dbReference>
<dbReference type="OrthoDB" id="6077919at2759"/>
<dbReference type="GO" id="GO:0000978">
    <property type="term" value="F:RNA polymerase II cis-regulatory region sequence-specific DNA binding"/>
    <property type="evidence" value="ECO:0007669"/>
    <property type="project" value="TreeGrafter"/>
</dbReference>
<keyword evidence="4 7" id="KW-0863">Zinc-finger</keyword>
<sequence length="191" mass="22041">MVRSANQMWGSRRRKSPCPWTVRTSSSGYWGPGATHEDTRTSTEDGGQEASENVGGSGDQDDGVQQRTQVRKRHVRSSKKTYDCGQCKKRFNKKDHLIRYVRIHTGEKPYICDMCSRRFVQKSALDCHVRTYTGENPYLHATRVAKVFYKKLILVGMSGPTPARNHLHVTFHVRLPREDPHRRETIQMRLV</sequence>
<evidence type="ECO:0000256" key="7">
    <source>
        <dbReference type="PROSITE-ProRule" id="PRU00042"/>
    </source>
</evidence>
<feature type="region of interest" description="Disordered" evidence="8">
    <location>
        <begin position="1"/>
        <end position="77"/>
    </location>
</feature>
<dbReference type="GO" id="GO:0000981">
    <property type="term" value="F:DNA-binding transcription factor activity, RNA polymerase II-specific"/>
    <property type="evidence" value="ECO:0007669"/>
    <property type="project" value="TreeGrafter"/>
</dbReference>
<keyword evidence="2" id="KW-0479">Metal-binding</keyword>
<reference evidence="11" key="1">
    <citation type="submission" date="2025-08" db="UniProtKB">
        <authorList>
            <consortium name="RefSeq"/>
        </authorList>
    </citation>
    <scope>IDENTIFICATION</scope>
    <source>
        <tissue evidence="11">Whole organism</tissue>
    </source>
</reference>
<evidence type="ECO:0000313" key="10">
    <source>
        <dbReference type="Proteomes" id="UP000504606"/>
    </source>
</evidence>
<dbReference type="GeneID" id="127750020"/>
<keyword evidence="10" id="KW-1185">Reference proteome</keyword>
<dbReference type="GO" id="GO:0008270">
    <property type="term" value="F:zinc ion binding"/>
    <property type="evidence" value="ECO:0007669"/>
    <property type="project" value="UniProtKB-KW"/>
</dbReference>
<dbReference type="InterPro" id="IPR036236">
    <property type="entry name" value="Znf_C2H2_sf"/>
</dbReference>
<organism evidence="10 11">
    <name type="scientific">Frankliniella occidentalis</name>
    <name type="common">Western flower thrips</name>
    <name type="synonym">Euthrips occidentalis</name>
    <dbReference type="NCBI Taxonomy" id="133901"/>
    <lineage>
        <taxon>Eukaryota</taxon>
        <taxon>Metazoa</taxon>
        <taxon>Ecdysozoa</taxon>
        <taxon>Arthropoda</taxon>
        <taxon>Hexapoda</taxon>
        <taxon>Insecta</taxon>
        <taxon>Pterygota</taxon>
        <taxon>Neoptera</taxon>
        <taxon>Paraneoptera</taxon>
        <taxon>Thysanoptera</taxon>
        <taxon>Terebrantia</taxon>
        <taxon>Thripoidea</taxon>
        <taxon>Thripidae</taxon>
        <taxon>Frankliniella</taxon>
    </lineage>
</organism>
<proteinExistence type="predicted"/>
<keyword evidence="5" id="KW-0862">Zinc</keyword>
<dbReference type="Proteomes" id="UP000504606">
    <property type="component" value="Unplaced"/>
</dbReference>
<evidence type="ECO:0000256" key="5">
    <source>
        <dbReference type="ARBA" id="ARBA00022833"/>
    </source>
</evidence>
<feature type="domain" description="C2H2-type" evidence="9">
    <location>
        <begin position="82"/>
        <end position="109"/>
    </location>
</feature>